<sequence length="93" mass="10262">MPAFLSSYKKSTIQMNTLLSNWNFMRMLRMGMGLWFMYSAVAEHQPLLGLMGGLFAVQAAMNLGCCGSAGCAAPNTRPNTSKISEETQYEEVK</sequence>
<evidence type="ECO:0000313" key="1">
    <source>
        <dbReference type="EMBL" id="AEI49910.1"/>
    </source>
</evidence>
<name>A0A7U3ZMF2_RUNSL</name>
<proteinExistence type="predicted"/>
<evidence type="ECO:0008006" key="3">
    <source>
        <dbReference type="Google" id="ProtNLM"/>
    </source>
</evidence>
<organism evidence="1 2">
    <name type="scientific">Runella slithyformis (strain ATCC 29530 / DSM 19594 / LMG 11500 / NCIMB 11436 / LSU 4)</name>
    <dbReference type="NCBI Taxonomy" id="761193"/>
    <lineage>
        <taxon>Bacteria</taxon>
        <taxon>Pseudomonadati</taxon>
        <taxon>Bacteroidota</taxon>
        <taxon>Cytophagia</taxon>
        <taxon>Cytophagales</taxon>
        <taxon>Spirosomataceae</taxon>
        <taxon>Runella</taxon>
    </lineage>
</organism>
<gene>
    <name evidence="1" type="ordered locus">Runsl_3549</name>
</gene>
<keyword evidence="2" id="KW-1185">Reference proteome</keyword>
<dbReference type="KEGG" id="rsi:Runsl_3549"/>
<evidence type="ECO:0000313" key="2">
    <source>
        <dbReference type="Proteomes" id="UP000000493"/>
    </source>
</evidence>
<dbReference type="EMBL" id="CP002859">
    <property type="protein sequence ID" value="AEI49910.1"/>
    <property type="molecule type" value="Genomic_DNA"/>
</dbReference>
<dbReference type="Proteomes" id="UP000000493">
    <property type="component" value="Chromosome"/>
</dbReference>
<reference evidence="1 2" key="2">
    <citation type="journal article" date="2012" name="Stand. Genomic Sci.">
        <title>Complete genome sequence of the aquatic bacterium Runella slithyformis type strain (LSU 4(T)).</title>
        <authorList>
            <person name="Copeland A."/>
            <person name="Zhang X."/>
            <person name="Misra M."/>
            <person name="Lapidus A."/>
            <person name="Nolan M."/>
            <person name="Lucas S."/>
            <person name="Deshpande S."/>
            <person name="Cheng J.F."/>
            <person name="Tapia R."/>
            <person name="Goodwin L.A."/>
            <person name="Pitluck S."/>
            <person name="Liolios K."/>
            <person name="Pagani I."/>
            <person name="Ivanova N."/>
            <person name="Mikhailova N."/>
            <person name="Pati A."/>
            <person name="Chen A."/>
            <person name="Palaniappan K."/>
            <person name="Land M."/>
            <person name="Hauser L."/>
            <person name="Pan C."/>
            <person name="Jeffries C.D."/>
            <person name="Detter J.C."/>
            <person name="Brambilla E.M."/>
            <person name="Rohde M."/>
            <person name="Djao O.D."/>
            <person name="Goker M."/>
            <person name="Sikorski J."/>
            <person name="Tindall B.J."/>
            <person name="Woyke T."/>
            <person name="Bristow J."/>
            <person name="Eisen J.A."/>
            <person name="Markowitz V."/>
            <person name="Hugenholtz P."/>
            <person name="Kyrpides N.C."/>
            <person name="Klenk H.P."/>
            <person name="Mavromatis K."/>
        </authorList>
    </citation>
    <scope>NUCLEOTIDE SEQUENCE [LARGE SCALE GENOMIC DNA]</scope>
    <source>
        <strain evidence="2">ATCC 29530 / DSM 19594 / LMG 11500 / NCIMB 11436 / LSU 4</strain>
    </source>
</reference>
<reference evidence="2" key="1">
    <citation type="submission" date="2011-06" db="EMBL/GenBank/DDBJ databases">
        <title>The complete genome of chromosome of Runella slithyformis DSM 19594.</title>
        <authorList>
            <consortium name="US DOE Joint Genome Institute (JGI-PGF)"/>
            <person name="Lucas S."/>
            <person name="Han J."/>
            <person name="Lapidus A."/>
            <person name="Bruce D."/>
            <person name="Goodwin L."/>
            <person name="Pitluck S."/>
            <person name="Peters L."/>
            <person name="Kyrpides N."/>
            <person name="Mavromatis K."/>
            <person name="Ivanova N."/>
            <person name="Ovchinnikova G."/>
            <person name="Zhang X."/>
            <person name="Misra M."/>
            <person name="Detter J.C."/>
            <person name="Tapia R."/>
            <person name="Han C."/>
            <person name="Land M."/>
            <person name="Hauser L."/>
            <person name="Markowitz V."/>
            <person name="Cheng J.-F."/>
            <person name="Hugenholtz P."/>
            <person name="Woyke T."/>
            <person name="Wu D."/>
            <person name="Tindall B."/>
            <person name="Faehrich R."/>
            <person name="Brambilla E."/>
            <person name="Klenk H.-P."/>
            <person name="Eisen J.A."/>
        </authorList>
    </citation>
    <scope>NUCLEOTIDE SEQUENCE [LARGE SCALE GENOMIC DNA]</scope>
    <source>
        <strain evidence="2">ATCC 29530 / DSM 19594 / LMG 11500 / NCIMB 11436 / LSU 4</strain>
    </source>
</reference>
<dbReference type="AlphaFoldDB" id="A0A7U3ZMF2"/>
<protein>
    <recommendedName>
        <fullName evidence="3">DUF2892 domain-containing protein</fullName>
    </recommendedName>
</protein>
<accession>A0A7U3ZMF2</accession>